<dbReference type="AlphaFoldDB" id="A0A558QTV7"/>
<dbReference type="Proteomes" id="UP000318681">
    <property type="component" value="Unassembled WGS sequence"/>
</dbReference>
<evidence type="ECO:0000313" key="2">
    <source>
        <dbReference type="Proteomes" id="UP000318681"/>
    </source>
</evidence>
<comment type="caution">
    <text evidence="1">The sequence shown here is derived from an EMBL/GenBank/DDBJ whole genome shotgun (WGS) entry which is preliminary data.</text>
</comment>
<evidence type="ECO:0000313" key="1">
    <source>
        <dbReference type="EMBL" id="TVV70502.1"/>
    </source>
</evidence>
<dbReference type="EMBL" id="VNIM01000121">
    <property type="protein sequence ID" value="TVV70502.1"/>
    <property type="molecule type" value="Genomic_DNA"/>
</dbReference>
<dbReference type="OrthoDB" id="7575096at2"/>
<name>A0A558QTV7_9SPHN</name>
<reference evidence="1 2" key="1">
    <citation type="submission" date="2019-07" db="EMBL/GenBank/DDBJ databases">
        <title>Sphingomonas solaris sp. nov., isolated from a solar panel from Boston, Massachusetts.</title>
        <authorList>
            <person name="Tanner K."/>
            <person name="Pascual J."/>
            <person name="Mancuso C."/>
            <person name="Pereto J."/>
            <person name="Khalil A."/>
            <person name="Vilanova C."/>
        </authorList>
    </citation>
    <scope>NUCLEOTIDE SEQUENCE [LARGE SCALE GENOMIC DNA]</scope>
    <source>
        <strain evidence="1 2">R4DWN</strain>
    </source>
</reference>
<dbReference type="RefSeq" id="WP_145155254.1">
    <property type="nucleotide sequence ID" value="NZ_VNIM01000121.1"/>
</dbReference>
<sequence length="89" mass="9527">MTETQPPAPKPPAPVPWDQPATLIDLDGTAPLIAPLHDCVRHFAALNAAAKADARILLTQPIPRLTRRTRTWLIGPEEIAALGEPPAKG</sequence>
<accession>A0A558QTV7</accession>
<organism evidence="1 2">
    <name type="scientific">Alterirhizorhabdus solaris</name>
    <dbReference type="NCBI Taxonomy" id="2529389"/>
    <lineage>
        <taxon>Bacteria</taxon>
        <taxon>Pseudomonadati</taxon>
        <taxon>Pseudomonadota</taxon>
        <taxon>Alphaproteobacteria</taxon>
        <taxon>Sphingomonadales</taxon>
        <taxon>Rhizorhabdaceae</taxon>
        <taxon>Alterirhizorhabdus</taxon>
    </lineage>
</organism>
<gene>
    <name evidence="1" type="ORF">FOY91_18925</name>
</gene>
<protein>
    <submittedName>
        <fullName evidence="1">Uncharacterized protein</fullName>
    </submittedName>
</protein>
<keyword evidence="2" id="KW-1185">Reference proteome</keyword>
<proteinExistence type="predicted"/>